<keyword evidence="1" id="KW-0812">Transmembrane</keyword>
<evidence type="ECO:0000313" key="2">
    <source>
        <dbReference type="EMBL" id="KAJ6712941.1"/>
    </source>
</evidence>
<keyword evidence="1" id="KW-0472">Membrane</keyword>
<keyword evidence="1" id="KW-1133">Transmembrane helix</keyword>
<dbReference type="OrthoDB" id="2011897at2759"/>
<reference evidence="2" key="2">
    <citation type="journal article" date="2023" name="Int. J. Mol. Sci.">
        <title>De Novo Assembly and Annotation of 11 Diverse Shrub Willow (Salix) Genomes Reveals Novel Gene Organization in Sex-Linked Regions.</title>
        <authorList>
            <person name="Hyden B."/>
            <person name="Feng K."/>
            <person name="Yates T.B."/>
            <person name="Jawdy S."/>
            <person name="Cereghino C."/>
            <person name="Smart L.B."/>
            <person name="Muchero W."/>
        </authorList>
    </citation>
    <scope>NUCLEOTIDE SEQUENCE</scope>
    <source>
        <tissue evidence="2">Shoot tip</tissue>
    </source>
</reference>
<evidence type="ECO:0000256" key="1">
    <source>
        <dbReference type="SAM" id="Phobius"/>
    </source>
</evidence>
<proteinExistence type="predicted"/>
<organism evidence="2 3">
    <name type="scientific">Salix purpurea</name>
    <name type="common">Purple osier willow</name>
    <dbReference type="NCBI Taxonomy" id="77065"/>
    <lineage>
        <taxon>Eukaryota</taxon>
        <taxon>Viridiplantae</taxon>
        <taxon>Streptophyta</taxon>
        <taxon>Embryophyta</taxon>
        <taxon>Tracheophyta</taxon>
        <taxon>Spermatophyta</taxon>
        <taxon>Magnoliopsida</taxon>
        <taxon>eudicotyledons</taxon>
        <taxon>Gunneridae</taxon>
        <taxon>Pentapetalae</taxon>
        <taxon>rosids</taxon>
        <taxon>fabids</taxon>
        <taxon>Malpighiales</taxon>
        <taxon>Salicaceae</taxon>
        <taxon>Saliceae</taxon>
        <taxon>Salix</taxon>
    </lineage>
</organism>
<dbReference type="EMBL" id="JAPFFK010000015">
    <property type="protein sequence ID" value="KAJ6712941.1"/>
    <property type="molecule type" value="Genomic_DNA"/>
</dbReference>
<protein>
    <submittedName>
        <fullName evidence="2">Uncharacterized protein</fullName>
    </submittedName>
</protein>
<dbReference type="Proteomes" id="UP001151532">
    <property type="component" value="Chromosome 1"/>
</dbReference>
<dbReference type="AlphaFoldDB" id="A0A9Q0TJQ8"/>
<keyword evidence="3" id="KW-1185">Reference proteome</keyword>
<evidence type="ECO:0000313" key="3">
    <source>
        <dbReference type="Proteomes" id="UP001151532"/>
    </source>
</evidence>
<accession>A0A9Q0TJQ8</accession>
<feature type="transmembrane region" description="Helical" evidence="1">
    <location>
        <begin position="34"/>
        <end position="52"/>
    </location>
</feature>
<gene>
    <name evidence="2" type="ORF">OIU79_009018</name>
</gene>
<name>A0A9Q0TJQ8_SALPP</name>
<sequence>MRLVMILEESSVTLDIRDEFSSNILPRKTRKKNIICVTFTFLTYFSFTRGTWFSR</sequence>
<comment type="caution">
    <text evidence="2">The sequence shown here is derived from an EMBL/GenBank/DDBJ whole genome shotgun (WGS) entry which is preliminary data.</text>
</comment>
<reference evidence="2" key="1">
    <citation type="submission" date="2022-11" db="EMBL/GenBank/DDBJ databases">
        <authorList>
            <person name="Hyden B.L."/>
            <person name="Feng K."/>
            <person name="Yates T."/>
            <person name="Jawdy S."/>
            <person name="Smart L.B."/>
            <person name="Muchero W."/>
        </authorList>
    </citation>
    <scope>NUCLEOTIDE SEQUENCE</scope>
    <source>
        <tissue evidence="2">Shoot tip</tissue>
    </source>
</reference>